<dbReference type="AlphaFoldDB" id="A0A8T0PR75"/>
<dbReference type="Proteomes" id="UP000823388">
    <property type="component" value="Chromosome 7N"/>
</dbReference>
<sequence>MRSFWLVSTTTEDAKADQWLTEFFYTNRNGIHHDVWLLENQLPWKVVESILNLRPVNLEKFVGAWKESLHDRKDLIKGGKPAFAMDYDDPPHLLGLLRHYIVGRRTKAWKPKDKDQFKSLSFSVSAIELAKIGITLTVNETGKLVDMGLDHGNFSAELSLAPLSLNYARASRLVNMAALEICCLTPTTLTDIIEDSAVCSYLLLLSMLVQKEDDVHELRRHGILEGGAGLTNKHVLDFFTCLQSLPDGLCSTLTLLQIEDYKMNRKIVTKGHSFWYKHKSTIYKIISAIGFLGTLAGLLQKFKSP</sequence>
<evidence type="ECO:0000313" key="1">
    <source>
        <dbReference type="EMBL" id="KAG2564857.1"/>
    </source>
</evidence>
<proteinExistence type="predicted"/>
<accession>A0A8T0PR75</accession>
<organism evidence="1 2">
    <name type="scientific">Panicum virgatum</name>
    <name type="common">Blackwell switchgrass</name>
    <dbReference type="NCBI Taxonomy" id="38727"/>
    <lineage>
        <taxon>Eukaryota</taxon>
        <taxon>Viridiplantae</taxon>
        <taxon>Streptophyta</taxon>
        <taxon>Embryophyta</taxon>
        <taxon>Tracheophyta</taxon>
        <taxon>Spermatophyta</taxon>
        <taxon>Magnoliopsida</taxon>
        <taxon>Liliopsida</taxon>
        <taxon>Poales</taxon>
        <taxon>Poaceae</taxon>
        <taxon>PACMAD clade</taxon>
        <taxon>Panicoideae</taxon>
        <taxon>Panicodae</taxon>
        <taxon>Paniceae</taxon>
        <taxon>Panicinae</taxon>
        <taxon>Panicum</taxon>
        <taxon>Panicum sect. Hiantes</taxon>
    </lineage>
</organism>
<dbReference type="PANTHER" id="PTHR31549:SF32">
    <property type="match status" value="1"/>
</dbReference>
<reference evidence="1" key="1">
    <citation type="submission" date="2020-05" db="EMBL/GenBank/DDBJ databases">
        <title>WGS assembly of Panicum virgatum.</title>
        <authorList>
            <person name="Lovell J.T."/>
            <person name="Jenkins J."/>
            <person name="Shu S."/>
            <person name="Juenger T.E."/>
            <person name="Schmutz J."/>
        </authorList>
    </citation>
    <scope>NUCLEOTIDE SEQUENCE</scope>
    <source>
        <strain evidence="1">AP13</strain>
    </source>
</reference>
<dbReference type="InterPro" id="IPR004158">
    <property type="entry name" value="DUF247_pln"/>
</dbReference>
<dbReference type="EMBL" id="CM029050">
    <property type="protein sequence ID" value="KAG2564857.1"/>
    <property type="molecule type" value="Genomic_DNA"/>
</dbReference>
<dbReference type="Pfam" id="PF03140">
    <property type="entry name" value="DUF247"/>
    <property type="match status" value="1"/>
</dbReference>
<gene>
    <name evidence="1" type="ORF">PVAP13_7NG045989</name>
</gene>
<name>A0A8T0PR75_PANVG</name>
<dbReference type="OrthoDB" id="688707at2759"/>
<keyword evidence="2" id="KW-1185">Reference proteome</keyword>
<protein>
    <submittedName>
        <fullName evidence="1">Uncharacterized protein</fullName>
    </submittedName>
</protein>
<dbReference type="PANTHER" id="PTHR31549">
    <property type="entry name" value="PROTEIN, PUTATIVE (DUF247)-RELATED-RELATED"/>
    <property type="match status" value="1"/>
</dbReference>
<evidence type="ECO:0000313" key="2">
    <source>
        <dbReference type="Proteomes" id="UP000823388"/>
    </source>
</evidence>
<comment type="caution">
    <text evidence="1">The sequence shown here is derived from an EMBL/GenBank/DDBJ whole genome shotgun (WGS) entry which is preliminary data.</text>
</comment>